<proteinExistence type="inferred from homology"/>
<dbReference type="Ensembl" id="ENSCSAVT00000003088.1">
    <property type="protein sequence ID" value="ENSCSAVP00000003043.1"/>
    <property type="gene ID" value="ENSCSAVG00000001804.1"/>
</dbReference>
<evidence type="ECO:0000313" key="6">
    <source>
        <dbReference type="Proteomes" id="UP000007875"/>
    </source>
</evidence>
<dbReference type="Pfam" id="PF00735">
    <property type="entry name" value="Septin"/>
    <property type="match status" value="2"/>
</dbReference>
<evidence type="ECO:0000259" key="4">
    <source>
        <dbReference type="PROSITE" id="PS51719"/>
    </source>
</evidence>
<evidence type="ECO:0000313" key="5">
    <source>
        <dbReference type="Ensembl" id="ENSCSAVP00000003043.1"/>
    </source>
</evidence>
<keyword evidence="1 3" id="KW-0547">Nucleotide-binding</keyword>
<dbReference type="HOGENOM" id="CLU_017718_7_1_1"/>
<evidence type="ECO:0000256" key="3">
    <source>
        <dbReference type="RuleBase" id="RU004560"/>
    </source>
</evidence>
<accession>H2YCJ5</accession>
<keyword evidence="6" id="KW-1185">Reference proteome</keyword>
<dbReference type="SUPFAM" id="SSF52540">
    <property type="entry name" value="P-loop containing nucleoside triphosphate hydrolases"/>
    <property type="match status" value="1"/>
</dbReference>
<evidence type="ECO:0000256" key="2">
    <source>
        <dbReference type="ARBA" id="ARBA00023134"/>
    </source>
</evidence>
<keyword evidence="2 3" id="KW-0342">GTP-binding</keyword>
<dbReference type="InterPro" id="IPR027417">
    <property type="entry name" value="P-loop_NTPase"/>
</dbReference>
<dbReference type="PANTHER" id="PTHR18884">
    <property type="entry name" value="SEPTIN"/>
    <property type="match status" value="1"/>
</dbReference>
<dbReference type="InterPro" id="IPR030379">
    <property type="entry name" value="G_SEPTIN_dom"/>
</dbReference>
<dbReference type="InterPro" id="IPR016491">
    <property type="entry name" value="Septin"/>
</dbReference>
<dbReference type="InParanoid" id="H2YCJ5"/>
<dbReference type="Gene3D" id="3.40.50.300">
    <property type="entry name" value="P-loop containing nucleotide triphosphate hydrolases"/>
    <property type="match status" value="1"/>
</dbReference>
<sequence length="327" mass="37703">YVGIDTLTEQIRKKALRQGFEFNIMVVGSSGLGKSTLVNTIFKSKVSRRQPEEDYHTPATIEIKTISHVIEERGILLKLSVTDTPGFGDQVDNTNCWQPIMRHINEQYEKYLNEEISIKRRKRIPDTRVHCCIYFIPPSGHSLRAVDIEVLKRLVEIVNVVPVIAKSDSLTLEERAAFKARIQQQLLEHKIRVYPDLENLDSDDEIEVQRNLKVKVSLPASRHVYLWHSEHLVIGFSLNSSRKIEELYAVHITQERLPFAVVGSSTSHQVGNKTVLGRKSGWGVIEVENEAHCEFNHLRNMVIRTNLQDLKEVTAQVHYELYRHKRL</sequence>
<dbReference type="OMA" id="THNIHDE"/>
<dbReference type="PIRSF" id="PIRSF006698">
    <property type="entry name" value="Septin"/>
    <property type="match status" value="1"/>
</dbReference>
<dbReference type="Proteomes" id="UP000007875">
    <property type="component" value="Unassembled WGS sequence"/>
</dbReference>
<name>H2YCJ5_CIOSA</name>
<comment type="similarity">
    <text evidence="3">Belongs to the TRAFAC class TrmE-Era-EngA-EngB-Septin-like GTPase superfamily. Septin GTPase family.</text>
</comment>
<dbReference type="AlphaFoldDB" id="H2YCJ5"/>
<organism evidence="5 6">
    <name type="scientific">Ciona savignyi</name>
    <name type="common">Pacific transparent sea squirt</name>
    <dbReference type="NCBI Taxonomy" id="51511"/>
    <lineage>
        <taxon>Eukaryota</taxon>
        <taxon>Metazoa</taxon>
        <taxon>Chordata</taxon>
        <taxon>Tunicata</taxon>
        <taxon>Ascidiacea</taxon>
        <taxon>Phlebobranchia</taxon>
        <taxon>Cionidae</taxon>
        <taxon>Ciona</taxon>
    </lineage>
</organism>
<feature type="domain" description="Septin-type G" evidence="4">
    <location>
        <begin position="18"/>
        <end position="327"/>
    </location>
</feature>
<protein>
    <recommendedName>
        <fullName evidence="4">Septin-type G domain-containing protein</fullName>
    </recommendedName>
</protein>
<reference evidence="5" key="2">
    <citation type="submission" date="2025-08" db="UniProtKB">
        <authorList>
            <consortium name="Ensembl"/>
        </authorList>
    </citation>
    <scope>IDENTIFICATION</scope>
</reference>
<dbReference type="PROSITE" id="PS51719">
    <property type="entry name" value="G_SEPTIN"/>
    <property type="match status" value="1"/>
</dbReference>
<dbReference type="eggNOG" id="KOG1547">
    <property type="taxonomic scope" value="Eukaryota"/>
</dbReference>
<reference evidence="6" key="1">
    <citation type="submission" date="2003-08" db="EMBL/GenBank/DDBJ databases">
        <authorList>
            <person name="Birren B."/>
            <person name="Nusbaum C."/>
            <person name="Abebe A."/>
            <person name="Abouelleil A."/>
            <person name="Adekoya E."/>
            <person name="Ait-zahra M."/>
            <person name="Allen N."/>
            <person name="Allen T."/>
            <person name="An P."/>
            <person name="Anderson M."/>
            <person name="Anderson S."/>
            <person name="Arachchi H."/>
            <person name="Armbruster J."/>
            <person name="Bachantsang P."/>
            <person name="Baldwin J."/>
            <person name="Barry A."/>
            <person name="Bayul T."/>
            <person name="Blitshsteyn B."/>
            <person name="Bloom T."/>
            <person name="Blye J."/>
            <person name="Boguslavskiy L."/>
            <person name="Borowsky M."/>
            <person name="Boukhgalter B."/>
            <person name="Brunache A."/>
            <person name="Butler J."/>
            <person name="Calixte N."/>
            <person name="Calvo S."/>
            <person name="Camarata J."/>
            <person name="Campo K."/>
            <person name="Chang J."/>
            <person name="Cheshatsang Y."/>
            <person name="Citroen M."/>
            <person name="Collymore A."/>
            <person name="Considine T."/>
            <person name="Cook A."/>
            <person name="Cooke P."/>
            <person name="Corum B."/>
            <person name="Cuomo C."/>
            <person name="David R."/>
            <person name="Dawoe T."/>
            <person name="Degray S."/>
            <person name="Dodge S."/>
            <person name="Dooley K."/>
            <person name="Dorje P."/>
            <person name="Dorjee K."/>
            <person name="Dorris L."/>
            <person name="Duffey N."/>
            <person name="Dupes A."/>
            <person name="Elkins T."/>
            <person name="Engels R."/>
            <person name="Erickson J."/>
            <person name="Farina A."/>
            <person name="Faro S."/>
            <person name="Ferreira P."/>
            <person name="Fischer H."/>
            <person name="Fitzgerald M."/>
            <person name="Foley K."/>
            <person name="Gage D."/>
            <person name="Galagan J."/>
            <person name="Gearin G."/>
            <person name="Gnerre S."/>
            <person name="Gnirke A."/>
            <person name="Goyette A."/>
            <person name="Graham J."/>
            <person name="Grandbois E."/>
            <person name="Gyaltsen K."/>
            <person name="Hafez N."/>
            <person name="Hagopian D."/>
            <person name="Hagos B."/>
            <person name="Hall J."/>
            <person name="Hatcher B."/>
            <person name="Heller A."/>
            <person name="Higgins H."/>
            <person name="Honan T."/>
            <person name="Horn A."/>
            <person name="Houde N."/>
            <person name="Hughes L."/>
            <person name="Hulme W."/>
            <person name="Husby E."/>
            <person name="Iliev I."/>
            <person name="Jaffe D."/>
            <person name="Jones C."/>
            <person name="Kamal M."/>
            <person name="Kamat A."/>
            <person name="Kamvysselis M."/>
            <person name="Karlsson E."/>
            <person name="Kells C."/>
            <person name="Kieu A."/>
            <person name="Kisner P."/>
            <person name="Kodira C."/>
            <person name="Kulbokas E."/>
            <person name="Labutti K."/>
            <person name="Lama D."/>
            <person name="Landers T."/>
            <person name="Leger J."/>
            <person name="Levine S."/>
            <person name="Lewis D."/>
            <person name="Lewis T."/>
            <person name="Lindblad-toh K."/>
            <person name="Liu X."/>
            <person name="Lokyitsang T."/>
            <person name="Lokyitsang Y."/>
            <person name="Lucien O."/>
            <person name="Lui A."/>
            <person name="Ma L.J."/>
            <person name="Mabbitt R."/>
            <person name="Macdonald J."/>
            <person name="Maclean C."/>
            <person name="Major J."/>
            <person name="Manning J."/>
            <person name="Marabella R."/>
            <person name="Maru K."/>
            <person name="Matthews C."/>
            <person name="Mauceli E."/>
            <person name="Mccarthy M."/>
            <person name="Mcdonough S."/>
            <person name="Mcghee T."/>
            <person name="Meldrim J."/>
            <person name="Meneus L."/>
            <person name="Mesirov J."/>
            <person name="Mihalev A."/>
            <person name="Mihova T."/>
            <person name="Mikkelsen T."/>
            <person name="Mlenga V."/>
            <person name="Moru K."/>
            <person name="Mozes J."/>
            <person name="Mulrain L."/>
            <person name="Munson G."/>
            <person name="Naylor J."/>
            <person name="Newes C."/>
            <person name="Nguyen C."/>
            <person name="Nguyen N."/>
            <person name="Nguyen T."/>
            <person name="Nicol R."/>
            <person name="Nielsen C."/>
            <person name="Nizzari M."/>
            <person name="Norbu C."/>
            <person name="Norbu N."/>
            <person name="O'donnell P."/>
            <person name="Okoawo O."/>
            <person name="O'leary S."/>
            <person name="Omotosho B."/>
            <person name="O'neill K."/>
            <person name="Osman S."/>
            <person name="Parker S."/>
            <person name="Perrin D."/>
            <person name="Phunkhang P."/>
            <person name="Piqani B."/>
            <person name="Purcell S."/>
            <person name="Rachupka T."/>
            <person name="Ramasamy U."/>
            <person name="Rameau R."/>
            <person name="Ray V."/>
            <person name="Raymond C."/>
            <person name="Retta R."/>
            <person name="Richardson S."/>
            <person name="Rise C."/>
            <person name="Rodriguez J."/>
            <person name="Rogers J."/>
            <person name="Rogov P."/>
            <person name="Rutman M."/>
            <person name="Schupbach R."/>
            <person name="Seaman C."/>
            <person name="Settipalli S."/>
            <person name="Sharpe T."/>
            <person name="Sheridan J."/>
            <person name="Sherpa N."/>
            <person name="Shi J."/>
            <person name="Smirnov S."/>
            <person name="Smith C."/>
            <person name="Sougnez C."/>
            <person name="Spencer B."/>
            <person name="Stalker J."/>
            <person name="Stange-thomann N."/>
            <person name="Stavropoulos S."/>
            <person name="Stetson K."/>
            <person name="Stone C."/>
            <person name="Stone S."/>
            <person name="Stubbs M."/>
            <person name="Talamas J."/>
            <person name="Tchuinga P."/>
            <person name="Tenzing P."/>
            <person name="Tesfaye S."/>
            <person name="Theodore J."/>
            <person name="Thoulutsang Y."/>
            <person name="Topham K."/>
            <person name="Towey S."/>
            <person name="Tsamla T."/>
            <person name="Tsomo N."/>
            <person name="Vallee D."/>
            <person name="Vassiliev H."/>
            <person name="Venkataraman V."/>
            <person name="Vinson J."/>
            <person name="Vo A."/>
            <person name="Wade C."/>
            <person name="Wang S."/>
            <person name="Wangchuk T."/>
            <person name="Wangdi T."/>
            <person name="Whittaker C."/>
            <person name="Wilkinson J."/>
            <person name="Wu Y."/>
            <person name="Wyman D."/>
            <person name="Yadav S."/>
            <person name="Yang S."/>
            <person name="Yang X."/>
            <person name="Yeager S."/>
            <person name="Yee E."/>
            <person name="Young G."/>
            <person name="Zainoun J."/>
            <person name="Zembeck L."/>
            <person name="Zimmer A."/>
            <person name="Zody M."/>
            <person name="Lander E."/>
        </authorList>
    </citation>
    <scope>NUCLEOTIDE SEQUENCE [LARGE SCALE GENOMIC DNA]</scope>
</reference>
<dbReference type="GeneTree" id="ENSGT00940000158310"/>
<dbReference type="STRING" id="51511.ENSCSAVP00000003043"/>
<dbReference type="GO" id="GO:0005525">
    <property type="term" value="F:GTP binding"/>
    <property type="evidence" value="ECO:0007669"/>
    <property type="project" value="UniProtKB-KW"/>
</dbReference>
<dbReference type="FunCoup" id="H2YCJ5">
    <property type="interactions" value="7"/>
</dbReference>
<evidence type="ECO:0000256" key="1">
    <source>
        <dbReference type="ARBA" id="ARBA00022741"/>
    </source>
</evidence>
<dbReference type="CDD" id="cd01850">
    <property type="entry name" value="CDC_Septin"/>
    <property type="match status" value="1"/>
</dbReference>
<reference evidence="5" key="3">
    <citation type="submission" date="2025-09" db="UniProtKB">
        <authorList>
            <consortium name="Ensembl"/>
        </authorList>
    </citation>
    <scope>IDENTIFICATION</scope>
</reference>